<accession>A0AAE2ZQQ7</accession>
<evidence type="ECO:0000256" key="1">
    <source>
        <dbReference type="ARBA" id="ARBA00001974"/>
    </source>
</evidence>
<comment type="similarity">
    <text evidence="5">Belongs to the L2HGDH family.</text>
</comment>
<dbReference type="SUPFAM" id="SSF51905">
    <property type="entry name" value="FAD/NAD(P)-binding domain"/>
    <property type="match status" value="1"/>
</dbReference>
<sequence>MKDVDVDIVVVGAGVVGLAVARSLALSGLDVIVLEAAGAIGTETSSRNSEVIHAGLYYRQHSMKAALCVRGRNQLYRYCEQRGVEHKRIGKLVVATRESERAALEEIAGNAARNGVDDLEILDAAAVRRIEPELNACAALFSPSTGIIDTHGYMLSLQGEAEDHHAVISFHSPVLSGRTDGNAVELDVGGAEPSTIVCRVLVNAAGLGAARVAGSIEGANCAIPEMRYAKGNYFGLTGKAPFSHLIYPVPEPGGLGVHLTLDLGQRVRFGPDVEWLDGPDIDYSVDEKRREPFYDAIRKYWPGLPDGALYADYCGIRPKAMTDGVADFVIDDRAGAVINLFGVESPGLTASLALADEVLVRVQKAI</sequence>
<dbReference type="EMBL" id="JAICBX010000005">
    <property type="protein sequence ID" value="MBW8640274.1"/>
    <property type="molecule type" value="Genomic_DNA"/>
</dbReference>
<evidence type="ECO:0000313" key="7">
    <source>
        <dbReference type="EMBL" id="MBW8640274.1"/>
    </source>
</evidence>
<dbReference type="Gene3D" id="3.50.50.60">
    <property type="entry name" value="FAD/NAD(P)-binding domain"/>
    <property type="match status" value="1"/>
</dbReference>
<feature type="domain" description="FAD dependent oxidoreductase" evidence="6">
    <location>
        <begin position="7"/>
        <end position="357"/>
    </location>
</feature>
<dbReference type="InterPro" id="IPR006076">
    <property type="entry name" value="FAD-dep_OxRdtase"/>
</dbReference>
<dbReference type="GO" id="GO:0047545">
    <property type="term" value="F:(S)-2-hydroxyglutarate dehydrogenase activity"/>
    <property type="evidence" value="ECO:0007669"/>
    <property type="project" value="TreeGrafter"/>
</dbReference>
<dbReference type="AlphaFoldDB" id="A0AAE2ZQQ7"/>
<comment type="cofactor">
    <cofactor evidence="1">
        <name>FAD</name>
        <dbReference type="ChEBI" id="CHEBI:57692"/>
    </cofactor>
</comment>
<name>A0AAE2ZQQ7_9HYPH</name>
<proteinExistence type="inferred from homology"/>
<keyword evidence="3" id="KW-0274">FAD</keyword>
<keyword evidence="4" id="KW-0560">Oxidoreductase</keyword>
<evidence type="ECO:0000259" key="6">
    <source>
        <dbReference type="Pfam" id="PF01266"/>
    </source>
</evidence>
<dbReference type="Pfam" id="PF01266">
    <property type="entry name" value="DAO"/>
    <property type="match status" value="1"/>
</dbReference>
<keyword evidence="2" id="KW-0285">Flavoprotein</keyword>
<evidence type="ECO:0000313" key="8">
    <source>
        <dbReference type="Proteomes" id="UP001196509"/>
    </source>
</evidence>
<dbReference type="InterPro" id="IPR036188">
    <property type="entry name" value="FAD/NAD-bd_sf"/>
</dbReference>
<organism evidence="7 8">
    <name type="scientific">Flavimaribacter sediminis</name>
    <dbReference type="NCBI Taxonomy" id="2865987"/>
    <lineage>
        <taxon>Bacteria</taxon>
        <taxon>Pseudomonadati</taxon>
        <taxon>Pseudomonadota</taxon>
        <taxon>Alphaproteobacteria</taxon>
        <taxon>Hyphomicrobiales</taxon>
        <taxon>Rhizobiaceae</taxon>
        <taxon>Flavimaribacter</taxon>
    </lineage>
</organism>
<dbReference type="Gene3D" id="3.30.9.10">
    <property type="entry name" value="D-Amino Acid Oxidase, subunit A, domain 2"/>
    <property type="match status" value="1"/>
</dbReference>
<evidence type="ECO:0000256" key="3">
    <source>
        <dbReference type="ARBA" id="ARBA00022827"/>
    </source>
</evidence>
<protein>
    <submittedName>
        <fullName evidence="7">NAD(P)/FAD-dependent oxidoreductase</fullName>
    </submittedName>
</protein>
<dbReference type="PANTHER" id="PTHR43104:SF4">
    <property type="entry name" value="L-2-HYDROXYGLUTARATE DEHYDROGENASE, MITOCHONDRIAL"/>
    <property type="match status" value="1"/>
</dbReference>
<comment type="caution">
    <text evidence="7">The sequence shown here is derived from an EMBL/GenBank/DDBJ whole genome shotgun (WGS) entry which is preliminary data.</text>
</comment>
<keyword evidence="8" id="KW-1185">Reference proteome</keyword>
<evidence type="ECO:0000256" key="4">
    <source>
        <dbReference type="ARBA" id="ARBA00023002"/>
    </source>
</evidence>
<evidence type="ECO:0000256" key="5">
    <source>
        <dbReference type="ARBA" id="ARBA00037941"/>
    </source>
</evidence>
<reference evidence="7" key="1">
    <citation type="submission" date="2021-08" db="EMBL/GenBank/DDBJ databases">
        <title>Hoeflea bacterium WL0058 sp. nov., isolated from the sediment.</title>
        <authorList>
            <person name="Wang L."/>
            <person name="Zhang D."/>
        </authorList>
    </citation>
    <scope>NUCLEOTIDE SEQUENCE</scope>
    <source>
        <strain evidence="7">WL0058</strain>
    </source>
</reference>
<dbReference type="Proteomes" id="UP001196509">
    <property type="component" value="Unassembled WGS sequence"/>
</dbReference>
<gene>
    <name evidence="7" type="ORF">K1W69_23980</name>
</gene>
<dbReference type="RefSeq" id="WP_220230980.1">
    <property type="nucleotide sequence ID" value="NZ_JAICBX010000005.1"/>
</dbReference>
<evidence type="ECO:0000256" key="2">
    <source>
        <dbReference type="ARBA" id="ARBA00022630"/>
    </source>
</evidence>
<dbReference type="PANTHER" id="PTHR43104">
    <property type="entry name" value="L-2-HYDROXYGLUTARATE DEHYDROGENASE, MITOCHONDRIAL"/>
    <property type="match status" value="1"/>
</dbReference>